<evidence type="ECO:0000313" key="2">
    <source>
        <dbReference type="EMBL" id="SDN89757.1"/>
    </source>
</evidence>
<dbReference type="Proteomes" id="UP000199651">
    <property type="component" value="Unassembled WGS sequence"/>
</dbReference>
<dbReference type="EMBL" id="FNJB01000001">
    <property type="protein sequence ID" value="SDN89757.1"/>
    <property type="molecule type" value="Genomic_DNA"/>
</dbReference>
<evidence type="ECO:0000256" key="1">
    <source>
        <dbReference type="SAM" id="MobiDB-lite"/>
    </source>
</evidence>
<dbReference type="RefSeq" id="WP_091368553.1">
    <property type="nucleotide sequence ID" value="NZ_FNDV01000003.1"/>
</dbReference>
<reference evidence="3" key="1">
    <citation type="submission" date="2016-10" db="EMBL/GenBank/DDBJ databases">
        <authorList>
            <person name="Varghese N."/>
            <person name="Submissions S."/>
        </authorList>
    </citation>
    <scope>NUCLEOTIDE SEQUENCE [LARGE SCALE GENOMIC DNA]</scope>
    <source>
        <strain evidence="3">IBRC-M 10655</strain>
    </source>
</reference>
<accession>A0A1H0F532</accession>
<feature type="compositionally biased region" description="Basic residues" evidence="1">
    <location>
        <begin position="310"/>
        <end position="320"/>
    </location>
</feature>
<keyword evidence="3" id="KW-1185">Reference proteome</keyword>
<dbReference type="STRING" id="504798.SAMN05421871_103637"/>
<feature type="region of interest" description="Disordered" evidence="1">
    <location>
        <begin position="251"/>
        <end position="320"/>
    </location>
</feature>
<organism evidence="2 3">
    <name type="scientific">Actinokineospora alba</name>
    <dbReference type="NCBI Taxonomy" id="504798"/>
    <lineage>
        <taxon>Bacteria</taxon>
        <taxon>Bacillati</taxon>
        <taxon>Actinomycetota</taxon>
        <taxon>Actinomycetes</taxon>
        <taxon>Pseudonocardiales</taxon>
        <taxon>Pseudonocardiaceae</taxon>
        <taxon>Actinokineospora</taxon>
    </lineage>
</organism>
<protein>
    <submittedName>
        <fullName evidence="2">Uncharacterized protein</fullName>
    </submittedName>
</protein>
<name>A0A1H0F532_9PSEU</name>
<evidence type="ECO:0000313" key="3">
    <source>
        <dbReference type="Proteomes" id="UP000199651"/>
    </source>
</evidence>
<dbReference type="AlphaFoldDB" id="A0A1H0F532"/>
<feature type="compositionally biased region" description="Basic and acidic residues" evidence="1">
    <location>
        <begin position="284"/>
        <end position="294"/>
    </location>
</feature>
<gene>
    <name evidence="2" type="ORF">SAMN05192558_101233</name>
</gene>
<sequence length="320" mass="35653">MAAPFDPTTLITAVPVTLNAGLNIVNTAMTISEKFAIAQAQYNRFHLTELSEIRTTLPDDEKDGHMVEFRLRDLDAQPFTTRLEYTRHCRVAGVRRVRHRLDLRLTGSVAPYVAVYKDRLSPTSWDEIVEPAVDRDGKPIYGFAHVSLGIGDNPGMKTFPFSKFNDLTVFNWQVSLRRSGVLEFTWTATSSGLAPGGMPLALSKAKSGRFLLTDGGVLTPVGADSRKYFKIHPLVVPAPFPELPAREIVSTRREPEGAQARIFPESVQDKRGRKTRFKSGQARDAAHAVPREGSPEGEPEQPRKTGVARLFRRMTGRSRR</sequence>
<proteinExistence type="predicted"/>